<dbReference type="SUPFAM" id="SSF52821">
    <property type="entry name" value="Rhodanese/Cell cycle control phosphatase"/>
    <property type="match status" value="2"/>
</dbReference>
<dbReference type="Gene3D" id="3.60.15.10">
    <property type="entry name" value="Ribonuclease Z/Hydroxyacylglutathione hydrolase-like"/>
    <property type="match status" value="1"/>
</dbReference>
<accession>A0ABV8TYU5</accession>
<evidence type="ECO:0000313" key="3">
    <source>
        <dbReference type="EMBL" id="MFC4335986.1"/>
    </source>
</evidence>
<dbReference type="RefSeq" id="WP_380621379.1">
    <property type="nucleotide sequence ID" value="NZ_JBHSDK010000015.1"/>
</dbReference>
<proteinExistence type="predicted"/>
<dbReference type="InterPro" id="IPR044528">
    <property type="entry name" value="POD-like_MBL-fold"/>
</dbReference>
<evidence type="ECO:0000313" key="4">
    <source>
        <dbReference type="Proteomes" id="UP001595823"/>
    </source>
</evidence>
<dbReference type="SMART" id="SM00450">
    <property type="entry name" value="RHOD"/>
    <property type="match status" value="2"/>
</dbReference>
<evidence type="ECO:0000259" key="2">
    <source>
        <dbReference type="PROSITE" id="PS50206"/>
    </source>
</evidence>
<dbReference type="InterPro" id="IPR001279">
    <property type="entry name" value="Metallo-B-lactamas"/>
</dbReference>
<dbReference type="Pfam" id="PF00581">
    <property type="entry name" value="Rhodanese"/>
    <property type="match status" value="2"/>
</dbReference>
<sequence length="449" mass="47122">MSDIHLEVIPDPGLGNASYIVDLGDGGALVVDPSRDLRAHRARLERSGLRPRWTAETHLHADFTSGTREFAHSDGAEILASAAGGRSFRHRGLADGDELDLGGLTLRALGTPGHTDEHLSYLLLDGAKPLGVFTGGSLLVSSAARTDLVDPSRTEELARAQYRSLQRLLDLPDEVAVWPTHGAGSFCSAPASSRRVSTIGTEKAANPLLQASGEDEFVRLLTAGLGSYPAYFDRLPEVNRLGPPLLPGAPTMPALAEDDVRRRLSSGALLIDVRPVGAFARSHVPGAVSIALRDQFASWLGWVVDPDRPVVVVRDADQDPAEILWQAVKIGHNSIVGELADGMSAWTGPTSSIPLYTAAEAVRAMPNAAVWDVRQRSEFAAGHVPRAVSIELGSLAAEAPRSDEVLVMCGHGERAMTAASLAPASSVAVLAGGPADLAAATGTSLVEGS</sequence>
<dbReference type="SMART" id="SM00849">
    <property type="entry name" value="Lactamase_B"/>
    <property type="match status" value="1"/>
</dbReference>
<dbReference type="SUPFAM" id="SSF56281">
    <property type="entry name" value="Metallo-hydrolase/oxidoreductase"/>
    <property type="match status" value="1"/>
</dbReference>
<evidence type="ECO:0000256" key="1">
    <source>
        <dbReference type="ARBA" id="ARBA00022723"/>
    </source>
</evidence>
<dbReference type="CDD" id="cd00158">
    <property type="entry name" value="RHOD"/>
    <property type="match status" value="2"/>
</dbReference>
<dbReference type="InterPro" id="IPR001763">
    <property type="entry name" value="Rhodanese-like_dom"/>
</dbReference>
<dbReference type="CDD" id="cd07724">
    <property type="entry name" value="POD-like_MBL-fold"/>
    <property type="match status" value="1"/>
</dbReference>
<gene>
    <name evidence="3" type="ORF">ACFPET_12300</name>
</gene>
<feature type="domain" description="Rhodanese" evidence="2">
    <location>
        <begin position="264"/>
        <end position="352"/>
    </location>
</feature>
<feature type="domain" description="Rhodanese" evidence="2">
    <location>
        <begin position="364"/>
        <end position="446"/>
    </location>
</feature>
<dbReference type="InterPro" id="IPR036866">
    <property type="entry name" value="RibonucZ/Hydroxyglut_hydro"/>
</dbReference>
<dbReference type="InterPro" id="IPR051682">
    <property type="entry name" value="Mito_Persulfide_Diox"/>
</dbReference>
<keyword evidence="1" id="KW-0479">Metal-binding</keyword>
<dbReference type="EMBL" id="JBHSDK010000015">
    <property type="protein sequence ID" value="MFC4335986.1"/>
    <property type="molecule type" value="Genomic_DNA"/>
</dbReference>
<dbReference type="Proteomes" id="UP001595823">
    <property type="component" value="Unassembled WGS sequence"/>
</dbReference>
<dbReference type="PANTHER" id="PTHR43084">
    <property type="entry name" value="PERSULFIDE DIOXYGENASE ETHE1"/>
    <property type="match status" value="1"/>
</dbReference>
<protein>
    <submittedName>
        <fullName evidence="3">Rhodanese-like domain-containing protein</fullName>
    </submittedName>
</protein>
<dbReference type="InterPro" id="IPR036873">
    <property type="entry name" value="Rhodanese-like_dom_sf"/>
</dbReference>
<dbReference type="PANTHER" id="PTHR43084:SF1">
    <property type="entry name" value="PERSULFIDE DIOXYGENASE ETHE1, MITOCHONDRIAL"/>
    <property type="match status" value="1"/>
</dbReference>
<comment type="caution">
    <text evidence="3">The sequence shown here is derived from an EMBL/GenBank/DDBJ whole genome shotgun (WGS) entry which is preliminary data.</text>
</comment>
<dbReference type="Pfam" id="PF00753">
    <property type="entry name" value="Lactamase_B"/>
    <property type="match status" value="1"/>
</dbReference>
<dbReference type="PROSITE" id="PS50206">
    <property type="entry name" value="RHODANESE_3"/>
    <property type="match status" value="2"/>
</dbReference>
<dbReference type="Gene3D" id="3.40.250.10">
    <property type="entry name" value="Rhodanese-like domain"/>
    <property type="match status" value="2"/>
</dbReference>
<keyword evidence="4" id="KW-1185">Reference proteome</keyword>
<name>A0ABV8TYU5_9ACTN</name>
<organism evidence="3 4">
    <name type="scientific">Salininema proteolyticum</name>
    <dbReference type="NCBI Taxonomy" id="1607685"/>
    <lineage>
        <taxon>Bacteria</taxon>
        <taxon>Bacillati</taxon>
        <taxon>Actinomycetota</taxon>
        <taxon>Actinomycetes</taxon>
        <taxon>Glycomycetales</taxon>
        <taxon>Glycomycetaceae</taxon>
        <taxon>Salininema</taxon>
    </lineage>
</organism>
<reference evidence="4" key="1">
    <citation type="journal article" date="2019" name="Int. J. Syst. Evol. Microbiol.">
        <title>The Global Catalogue of Microorganisms (GCM) 10K type strain sequencing project: providing services to taxonomists for standard genome sequencing and annotation.</title>
        <authorList>
            <consortium name="The Broad Institute Genomics Platform"/>
            <consortium name="The Broad Institute Genome Sequencing Center for Infectious Disease"/>
            <person name="Wu L."/>
            <person name="Ma J."/>
        </authorList>
    </citation>
    <scope>NUCLEOTIDE SEQUENCE [LARGE SCALE GENOMIC DNA]</scope>
    <source>
        <strain evidence="4">IBRC-M 10908</strain>
    </source>
</reference>